<feature type="compositionally biased region" description="Basic residues" evidence="1">
    <location>
        <begin position="10"/>
        <end position="19"/>
    </location>
</feature>
<sequence>MAETFSKKEKREKKQKKKQDKAQRIEERRLNNDKGKGLDEMMAYVDENGNLTTVPPPTGRKREINVQDIQLGAAPIAPEETRKTGVVSFFSDKGFGFIIDNRTKEKIFFHRNELSQPVAEGDKVSFETERTSRGDNAVRVQKE</sequence>
<dbReference type="RefSeq" id="WP_345027803.1">
    <property type="nucleotide sequence ID" value="NZ_BAABEY010000016.1"/>
</dbReference>
<gene>
    <name evidence="3" type="ORF">GCM10023091_15780</name>
</gene>
<dbReference type="EMBL" id="BAABEY010000016">
    <property type="protein sequence ID" value="GAA4437042.1"/>
    <property type="molecule type" value="Genomic_DNA"/>
</dbReference>
<dbReference type="PROSITE" id="PS51857">
    <property type="entry name" value="CSD_2"/>
    <property type="match status" value="1"/>
</dbReference>
<evidence type="ECO:0000256" key="1">
    <source>
        <dbReference type="SAM" id="MobiDB-lite"/>
    </source>
</evidence>
<dbReference type="SUPFAM" id="SSF50249">
    <property type="entry name" value="Nucleic acid-binding proteins"/>
    <property type="match status" value="1"/>
</dbReference>
<dbReference type="Gene3D" id="2.40.50.140">
    <property type="entry name" value="Nucleic acid-binding proteins"/>
    <property type="match status" value="1"/>
</dbReference>
<feature type="domain" description="CSD" evidence="2">
    <location>
        <begin position="82"/>
        <end position="142"/>
    </location>
</feature>
<evidence type="ECO:0000313" key="3">
    <source>
        <dbReference type="EMBL" id="GAA4437042.1"/>
    </source>
</evidence>
<feature type="compositionally biased region" description="Basic and acidic residues" evidence="1">
    <location>
        <begin position="120"/>
        <end position="133"/>
    </location>
</feature>
<evidence type="ECO:0000313" key="4">
    <source>
        <dbReference type="Proteomes" id="UP001501508"/>
    </source>
</evidence>
<protein>
    <submittedName>
        <fullName evidence="3">Cold shock domain-containing protein</fullName>
    </submittedName>
</protein>
<evidence type="ECO:0000259" key="2">
    <source>
        <dbReference type="PROSITE" id="PS51857"/>
    </source>
</evidence>
<dbReference type="SMART" id="SM00357">
    <property type="entry name" value="CSP"/>
    <property type="match status" value="1"/>
</dbReference>
<feature type="compositionally biased region" description="Basic and acidic residues" evidence="1">
    <location>
        <begin position="20"/>
        <end position="38"/>
    </location>
</feature>
<proteinExistence type="predicted"/>
<comment type="caution">
    <text evidence="3">The sequence shown here is derived from an EMBL/GenBank/DDBJ whole genome shotgun (WGS) entry which is preliminary data.</text>
</comment>
<dbReference type="Proteomes" id="UP001501508">
    <property type="component" value="Unassembled WGS sequence"/>
</dbReference>
<name>A0ABP8LXD5_9BACT</name>
<dbReference type="CDD" id="cd04458">
    <property type="entry name" value="CSP_CDS"/>
    <property type="match status" value="1"/>
</dbReference>
<organism evidence="3 4">
    <name type="scientific">Ravibacter arvi</name>
    <dbReference type="NCBI Taxonomy" id="2051041"/>
    <lineage>
        <taxon>Bacteria</taxon>
        <taxon>Pseudomonadati</taxon>
        <taxon>Bacteroidota</taxon>
        <taxon>Cytophagia</taxon>
        <taxon>Cytophagales</taxon>
        <taxon>Spirosomataceae</taxon>
        <taxon>Ravibacter</taxon>
    </lineage>
</organism>
<feature type="region of interest" description="Disordered" evidence="1">
    <location>
        <begin position="1"/>
        <end position="38"/>
    </location>
</feature>
<feature type="region of interest" description="Disordered" evidence="1">
    <location>
        <begin position="120"/>
        <end position="143"/>
    </location>
</feature>
<dbReference type="InterPro" id="IPR011129">
    <property type="entry name" value="CSD"/>
</dbReference>
<dbReference type="InterPro" id="IPR002059">
    <property type="entry name" value="CSP_DNA-bd"/>
</dbReference>
<dbReference type="Pfam" id="PF00313">
    <property type="entry name" value="CSD"/>
    <property type="match status" value="1"/>
</dbReference>
<reference evidence="4" key="1">
    <citation type="journal article" date="2019" name="Int. J. Syst. Evol. Microbiol.">
        <title>The Global Catalogue of Microorganisms (GCM) 10K type strain sequencing project: providing services to taxonomists for standard genome sequencing and annotation.</title>
        <authorList>
            <consortium name="The Broad Institute Genomics Platform"/>
            <consortium name="The Broad Institute Genome Sequencing Center for Infectious Disease"/>
            <person name="Wu L."/>
            <person name="Ma J."/>
        </authorList>
    </citation>
    <scope>NUCLEOTIDE SEQUENCE [LARGE SCALE GENOMIC DNA]</scope>
    <source>
        <strain evidence="4">JCM 31920</strain>
    </source>
</reference>
<keyword evidence="4" id="KW-1185">Reference proteome</keyword>
<dbReference type="InterPro" id="IPR012340">
    <property type="entry name" value="NA-bd_OB-fold"/>
</dbReference>
<accession>A0ABP8LXD5</accession>